<dbReference type="InterPro" id="IPR016156">
    <property type="entry name" value="FAD/NAD-linked_Rdtase_dimer_sf"/>
</dbReference>
<dbReference type="Gene3D" id="3.30.390.30">
    <property type="match status" value="1"/>
</dbReference>
<sequence length="440" mass="44887">MAETDIAVIGAGLTGRGLAGLAAALGLKVTLFERGPMGGEAPDPETTQAALRAMANRAACAGGPPGWADVRTRLAEADAEAAPDATEARFQGMGVEVVRAAARFAAPDAVAAGGREWRFRRALIATGAVPAVPALEGLETIPYLDEAGLAALDALPSHLLVLGGTAFGLEMAQAFARLGARVTVVEAARIAPGADPDLAHGLARVLRRDGVGLLEGQAALRVQRRPGGLALFLSDGQQVEGSHLLLAPGRQPQLAGLDLAAAGLSAVPVVDRALRVQGNRRVWAAGGAVGREGAADLGILARTMLFRIPGTPAEAAPLRSIRTEPALVEIGAPGDADETLRWPLADTTRAAADGISEGLVKLHVDRRGRLSGAGLLAPGGLEMAGMLSLALRRPVSELAGATLPHPTLSAAIARAALEHRAPALGSATLRWLAGIAKRLP</sequence>
<dbReference type="PANTHER" id="PTHR43014:SF2">
    <property type="entry name" value="MERCURIC REDUCTASE"/>
    <property type="match status" value="1"/>
</dbReference>
<dbReference type="SUPFAM" id="SSF55424">
    <property type="entry name" value="FAD/NAD-linked reductases, dimerisation (C-terminal) domain"/>
    <property type="match status" value="1"/>
</dbReference>
<dbReference type="PANTHER" id="PTHR43014">
    <property type="entry name" value="MERCURIC REDUCTASE"/>
    <property type="match status" value="1"/>
</dbReference>
<comment type="caution">
    <text evidence="4">The sequence shown here is derived from an EMBL/GenBank/DDBJ whole genome shotgun (WGS) entry which is preliminary data.</text>
</comment>
<dbReference type="Gene3D" id="3.50.50.60">
    <property type="entry name" value="FAD/NAD(P)-binding domain"/>
    <property type="match status" value="2"/>
</dbReference>
<dbReference type="PRINTS" id="PR00368">
    <property type="entry name" value="FADPNR"/>
</dbReference>
<evidence type="ECO:0000256" key="1">
    <source>
        <dbReference type="ARBA" id="ARBA00022630"/>
    </source>
</evidence>
<dbReference type="Pfam" id="PF07992">
    <property type="entry name" value="Pyr_redox_2"/>
    <property type="match status" value="1"/>
</dbReference>
<feature type="domain" description="FAD/NAD(P)-binding" evidence="3">
    <location>
        <begin position="5"/>
        <end position="289"/>
    </location>
</feature>
<keyword evidence="1" id="KW-0285">Flavoprotein</keyword>
<reference evidence="4 5" key="1">
    <citation type="submission" date="2024-09" db="EMBL/GenBank/DDBJ databases">
        <authorList>
            <person name="Sun Q."/>
            <person name="Mori K."/>
        </authorList>
    </citation>
    <scope>NUCLEOTIDE SEQUENCE [LARGE SCALE GENOMIC DNA]</scope>
    <source>
        <strain evidence="4 5">CCM 7468</strain>
    </source>
</reference>
<accession>A0ABV6IK23</accession>
<dbReference type="PRINTS" id="PR00411">
    <property type="entry name" value="PNDRDTASEI"/>
</dbReference>
<dbReference type="Proteomes" id="UP001589789">
    <property type="component" value="Unassembled WGS sequence"/>
</dbReference>
<dbReference type="EMBL" id="JBHLVZ010000001">
    <property type="protein sequence ID" value="MFC0383946.1"/>
    <property type="molecule type" value="Genomic_DNA"/>
</dbReference>
<name>A0ABV6IK23_9PROT</name>
<dbReference type="SUPFAM" id="SSF51905">
    <property type="entry name" value="FAD/NAD(P)-binding domain"/>
    <property type="match status" value="1"/>
</dbReference>
<dbReference type="RefSeq" id="WP_377047953.1">
    <property type="nucleotide sequence ID" value="NZ_JBHLVZ010000001.1"/>
</dbReference>
<evidence type="ECO:0000259" key="3">
    <source>
        <dbReference type="Pfam" id="PF07992"/>
    </source>
</evidence>
<evidence type="ECO:0000256" key="2">
    <source>
        <dbReference type="ARBA" id="ARBA00022827"/>
    </source>
</evidence>
<dbReference type="InterPro" id="IPR023753">
    <property type="entry name" value="FAD/NAD-binding_dom"/>
</dbReference>
<proteinExistence type="predicted"/>
<evidence type="ECO:0000313" key="5">
    <source>
        <dbReference type="Proteomes" id="UP001589789"/>
    </source>
</evidence>
<organism evidence="4 5">
    <name type="scientific">Muricoccus vinaceus</name>
    <dbReference type="NCBI Taxonomy" id="424704"/>
    <lineage>
        <taxon>Bacteria</taxon>
        <taxon>Pseudomonadati</taxon>
        <taxon>Pseudomonadota</taxon>
        <taxon>Alphaproteobacteria</taxon>
        <taxon>Acetobacterales</taxon>
        <taxon>Roseomonadaceae</taxon>
        <taxon>Muricoccus</taxon>
    </lineage>
</organism>
<keyword evidence="2" id="KW-0274">FAD</keyword>
<protein>
    <submittedName>
        <fullName evidence="4">FAD-dependent oxidoreductase</fullName>
    </submittedName>
</protein>
<keyword evidence="5" id="KW-1185">Reference proteome</keyword>
<evidence type="ECO:0000313" key="4">
    <source>
        <dbReference type="EMBL" id="MFC0383946.1"/>
    </source>
</evidence>
<dbReference type="InterPro" id="IPR036188">
    <property type="entry name" value="FAD/NAD-bd_sf"/>
</dbReference>
<gene>
    <name evidence="4" type="ORF">ACFFIC_00090</name>
</gene>